<dbReference type="GO" id="GO:0005886">
    <property type="term" value="C:plasma membrane"/>
    <property type="evidence" value="ECO:0007669"/>
    <property type="project" value="UniProtKB-SubCell"/>
</dbReference>
<reference evidence="9 10" key="1">
    <citation type="submission" date="2017-06" db="EMBL/GenBank/DDBJ databases">
        <authorList>
            <person name="Kim H.J."/>
            <person name="Triplett B.A."/>
        </authorList>
    </citation>
    <scope>NUCLEOTIDE SEQUENCE [LARGE SCALE GENOMIC DNA]</scope>
    <source>
        <strain evidence="9 10">CGMCC 4.2132</strain>
    </source>
</reference>
<dbReference type="RefSeq" id="WP_245878458.1">
    <property type="nucleotide sequence ID" value="NZ_FZOD01000021.1"/>
</dbReference>
<gene>
    <name evidence="9" type="ORF">SAMN05216276_102119</name>
</gene>
<dbReference type="CDD" id="cd06261">
    <property type="entry name" value="TM_PBP2"/>
    <property type="match status" value="1"/>
</dbReference>
<evidence type="ECO:0000256" key="1">
    <source>
        <dbReference type="ARBA" id="ARBA00004651"/>
    </source>
</evidence>
<keyword evidence="6 7" id="KW-0472">Membrane</keyword>
<evidence type="ECO:0000256" key="6">
    <source>
        <dbReference type="ARBA" id="ARBA00023136"/>
    </source>
</evidence>
<evidence type="ECO:0000259" key="8">
    <source>
        <dbReference type="PROSITE" id="PS50928"/>
    </source>
</evidence>
<organism evidence="9 10">
    <name type="scientific">Streptosporangium subroseum</name>
    <dbReference type="NCBI Taxonomy" id="106412"/>
    <lineage>
        <taxon>Bacteria</taxon>
        <taxon>Bacillati</taxon>
        <taxon>Actinomycetota</taxon>
        <taxon>Actinomycetes</taxon>
        <taxon>Streptosporangiales</taxon>
        <taxon>Streptosporangiaceae</taxon>
        <taxon>Streptosporangium</taxon>
    </lineage>
</organism>
<accession>A0A239IXX6</accession>
<evidence type="ECO:0000256" key="4">
    <source>
        <dbReference type="ARBA" id="ARBA00022692"/>
    </source>
</evidence>
<comment type="subcellular location">
    <subcellularLocation>
        <location evidence="1 7">Cell membrane</location>
        <topology evidence="1 7">Multi-pass membrane protein</topology>
    </subcellularLocation>
</comment>
<dbReference type="SUPFAM" id="SSF161098">
    <property type="entry name" value="MetI-like"/>
    <property type="match status" value="1"/>
</dbReference>
<keyword evidence="5 7" id="KW-1133">Transmembrane helix</keyword>
<evidence type="ECO:0000256" key="3">
    <source>
        <dbReference type="ARBA" id="ARBA00022475"/>
    </source>
</evidence>
<dbReference type="Proteomes" id="UP000198282">
    <property type="component" value="Unassembled WGS sequence"/>
</dbReference>
<dbReference type="EMBL" id="FZOD01000021">
    <property type="protein sequence ID" value="SNS98471.1"/>
    <property type="molecule type" value="Genomic_DNA"/>
</dbReference>
<evidence type="ECO:0000256" key="7">
    <source>
        <dbReference type="RuleBase" id="RU363032"/>
    </source>
</evidence>
<dbReference type="InterPro" id="IPR035906">
    <property type="entry name" value="MetI-like_sf"/>
</dbReference>
<evidence type="ECO:0000313" key="9">
    <source>
        <dbReference type="EMBL" id="SNS98471.1"/>
    </source>
</evidence>
<evidence type="ECO:0000256" key="2">
    <source>
        <dbReference type="ARBA" id="ARBA00022448"/>
    </source>
</evidence>
<feature type="transmembrane region" description="Helical" evidence="7">
    <location>
        <begin position="185"/>
        <end position="206"/>
    </location>
</feature>
<name>A0A239IXX6_9ACTN</name>
<evidence type="ECO:0000256" key="5">
    <source>
        <dbReference type="ARBA" id="ARBA00022989"/>
    </source>
</evidence>
<feature type="domain" description="ABC transmembrane type-1" evidence="8">
    <location>
        <begin position="66"/>
        <end position="250"/>
    </location>
</feature>
<dbReference type="PANTHER" id="PTHR30151:SF0">
    <property type="entry name" value="ABC TRANSPORTER PERMEASE PROTEIN MJ0413-RELATED"/>
    <property type="match status" value="1"/>
</dbReference>
<keyword evidence="3" id="KW-1003">Cell membrane</keyword>
<feature type="transmembrane region" description="Helical" evidence="7">
    <location>
        <begin position="226"/>
        <end position="249"/>
    </location>
</feature>
<evidence type="ECO:0000313" key="10">
    <source>
        <dbReference type="Proteomes" id="UP000198282"/>
    </source>
</evidence>
<keyword evidence="2 7" id="KW-0813">Transport</keyword>
<proteinExistence type="inferred from homology"/>
<feature type="transmembrane region" description="Helical" evidence="7">
    <location>
        <begin position="104"/>
        <end position="126"/>
    </location>
</feature>
<comment type="similarity">
    <text evidence="7">Belongs to the binding-protein-dependent transport system permease family.</text>
</comment>
<dbReference type="GO" id="GO:0055085">
    <property type="term" value="P:transmembrane transport"/>
    <property type="evidence" value="ECO:0007669"/>
    <property type="project" value="InterPro"/>
</dbReference>
<keyword evidence="4 7" id="KW-0812">Transmembrane</keyword>
<dbReference type="PROSITE" id="PS50928">
    <property type="entry name" value="ABC_TM1"/>
    <property type="match status" value="1"/>
</dbReference>
<protein>
    <submittedName>
        <fullName evidence="9">ABC-type nitrate/sulfonate/bicarbonate transport system, permease component</fullName>
    </submittedName>
</protein>
<dbReference type="InterPro" id="IPR000515">
    <property type="entry name" value="MetI-like"/>
</dbReference>
<dbReference type="Pfam" id="PF00528">
    <property type="entry name" value="BPD_transp_1"/>
    <property type="match status" value="1"/>
</dbReference>
<sequence>MTNGVLRVIGRLWPVPVALVLWELITRGAELPAFPPPSRIAAAMHTMWLTGPAERLWLSDAALTNIPASVGRLLAGWALAGAAGVTLGVALGRSPLLFRFVDPLIQFARAIPPPMLLPFFMALFAIGPRMQINVIAFGIVWPILINACEGARHVDRQHLDAARVFGLRGRERLLRIILPSAMPKIFAGLRVSLSLALILMVISELVGSTDGIGFQLLDAQRSYDLAGVWGSIVLLGALGYAFNAAFLAVERRVLSWHRSARQPA</sequence>
<feature type="transmembrane region" description="Helical" evidence="7">
    <location>
        <begin position="74"/>
        <end position="92"/>
    </location>
</feature>
<keyword evidence="10" id="KW-1185">Reference proteome</keyword>
<dbReference type="PANTHER" id="PTHR30151">
    <property type="entry name" value="ALKANE SULFONATE ABC TRANSPORTER-RELATED, MEMBRANE SUBUNIT"/>
    <property type="match status" value="1"/>
</dbReference>
<dbReference type="Gene3D" id="1.10.3720.10">
    <property type="entry name" value="MetI-like"/>
    <property type="match status" value="1"/>
</dbReference>
<dbReference type="AlphaFoldDB" id="A0A239IXX6"/>